<feature type="domain" description="Reverse transcriptase" evidence="5">
    <location>
        <begin position="257"/>
        <end position="412"/>
    </location>
</feature>
<feature type="non-terminal residue" evidence="6">
    <location>
        <position position="550"/>
    </location>
</feature>
<dbReference type="Gene3D" id="4.10.400.10">
    <property type="entry name" value="Low-density Lipoprotein Receptor"/>
    <property type="match status" value="1"/>
</dbReference>
<dbReference type="CDD" id="cd00112">
    <property type="entry name" value="LDLa"/>
    <property type="match status" value="1"/>
</dbReference>
<dbReference type="SMART" id="SM00192">
    <property type="entry name" value="LDLa"/>
    <property type="match status" value="1"/>
</dbReference>
<dbReference type="PANTHER" id="PTHR33481">
    <property type="entry name" value="REVERSE TRANSCRIPTASE"/>
    <property type="match status" value="1"/>
</dbReference>
<keyword evidence="7" id="KW-1185">Reference proteome</keyword>
<feature type="disulfide bond" evidence="4">
    <location>
        <begin position="27"/>
        <end position="42"/>
    </location>
</feature>
<dbReference type="InterPro" id="IPR043502">
    <property type="entry name" value="DNA/RNA_pol_sf"/>
</dbReference>
<dbReference type="InterPro" id="IPR002172">
    <property type="entry name" value="LDrepeatLR_classA_rpt"/>
</dbReference>
<sequence length="550" mass="62451">IDPRTPCPPGWDRCPDMRRCIPSHWMCDGWLDCYGASEEVECGKDILKTSNITVAKTELKLWFLHKRKSGSRPDRWGSQVHRIATALHLADNSTFGPGNSTGDEIRYELRLQLLRNLGKDKLMSSQELALYIHALLVSCMDLRDFYGYDLVRELRRRVEAGGNYTNPFLILALCNAADAMTARDVERVTVAYDSQHRPFWTDSQALSSMALSCISSRSSVSVDERTLKDMLQELKRRQFRNGTVDNFRTTALVTQGKKPDFKSYRPVSLLPSLGKILEKLLLERLNHHLRRNNLQHPNQYGFRTNRSTEEAIVDLLVKINSAENSNQHAMMISLVINGAFDHLQYASIKNSLDNLKYHSNTLETIIDILSNRKVAINTSEGPETWNQEQGCPQGSFTGSAFWKLEADEVFRQDWPQEVHLQMISLFWSTLGQNKAWTHNITARQQKLLSSIQKKFLLNIIRAYITTPTAALQVIEGLMPPHIKAKMQSTLALFIHDSYKKDFDLDSAIKVLVAGLNGSKSLLDAYYALPVLSRKSLLNVTSDHCTKEPVA</sequence>
<evidence type="ECO:0000256" key="3">
    <source>
        <dbReference type="PIRSR" id="PIRSR602157-2"/>
    </source>
</evidence>
<dbReference type="InterPro" id="IPR002157">
    <property type="entry name" value="Cbl-bd_prot"/>
</dbReference>
<evidence type="ECO:0000313" key="7">
    <source>
        <dbReference type="Proteomes" id="UP000499080"/>
    </source>
</evidence>
<organism evidence="6 7">
    <name type="scientific">Araneus ventricosus</name>
    <name type="common">Orbweaver spider</name>
    <name type="synonym">Epeira ventricosa</name>
    <dbReference type="NCBI Taxonomy" id="182803"/>
    <lineage>
        <taxon>Eukaryota</taxon>
        <taxon>Metazoa</taxon>
        <taxon>Ecdysozoa</taxon>
        <taxon>Arthropoda</taxon>
        <taxon>Chelicerata</taxon>
        <taxon>Arachnida</taxon>
        <taxon>Araneae</taxon>
        <taxon>Araneomorphae</taxon>
        <taxon>Entelegynae</taxon>
        <taxon>Araneoidea</taxon>
        <taxon>Araneidae</taxon>
        <taxon>Araneus</taxon>
    </lineage>
</organism>
<feature type="disulfide bond" evidence="3">
    <location>
        <begin position="174"/>
        <end position="213"/>
    </location>
</feature>
<accession>A0A4Y2URC0</accession>
<keyword evidence="2" id="KW-0170">Cobalt</keyword>
<protein>
    <recommendedName>
        <fullName evidence="5">Reverse transcriptase domain-containing protein</fullName>
    </recommendedName>
</protein>
<comment type="caution">
    <text evidence="4">Lacks conserved residue(s) required for the propagation of feature annotation.</text>
</comment>
<evidence type="ECO:0000313" key="6">
    <source>
        <dbReference type="EMBL" id="GBO14246.1"/>
    </source>
</evidence>
<keyword evidence="1 3" id="KW-1015">Disulfide bond</keyword>
<dbReference type="SUPFAM" id="SSF57424">
    <property type="entry name" value="LDL receptor-like module"/>
    <property type="match status" value="1"/>
</dbReference>
<evidence type="ECO:0000259" key="5">
    <source>
        <dbReference type="Pfam" id="PF00078"/>
    </source>
</evidence>
<dbReference type="Gene3D" id="1.50.10.20">
    <property type="match status" value="1"/>
</dbReference>
<name>A0A4Y2URC0_ARAVE</name>
<evidence type="ECO:0000256" key="1">
    <source>
        <dbReference type="ARBA" id="ARBA00023157"/>
    </source>
</evidence>
<reference evidence="6 7" key="1">
    <citation type="journal article" date="2019" name="Sci. Rep.">
        <title>Orb-weaving spider Araneus ventricosus genome elucidates the spidroin gene catalogue.</title>
        <authorList>
            <person name="Kono N."/>
            <person name="Nakamura H."/>
            <person name="Ohtoshi R."/>
            <person name="Moran D.A.P."/>
            <person name="Shinohara A."/>
            <person name="Yoshida Y."/>
            <person name="Fujiwara M."/>
            <person name="Mori M."/>
            <person name="Tomita M."/>
            <person name="Arakawa K."/>
        </authorList>
    </citation>
    <scope>NUCLEOTIDE SEQUENCE [LARGE SCALE GENOMIC DNA]</scope>
</reference>
<proteinExistence type="predicted"/>
<dbReference type="GO" id="GO:0015889">
    <property type="term" value="P:cobalamin transport"/>
    <property type="evidence" value="ECO:0007669"/>
    <property type="project" value="InterPro"/>
</dbReference>
<feature type="binding site" evidence="2">
    <location>
        <position position="202"/>
    </location>
    <ligand>
        <name>cyanocob(III)alamin</name>
        <dbReference type="ChEBI" id="CHEBI:17439"/>
    </ligand>
</feature>
<dbReference type="OrthoDB" id="8063979at2759"/>
<evidence type="ECO:0000256" key="4">
    <source>
        <dbReference type="PROSITE-ProRule" id="PRU00124"/>
    </source>
</evidence>
<dbReference type="Pfam" id="PF01122">
    <property type="entry name" value="Cobalamin_bind"/>
    <property type="match status" value="1"/>
</dbReference>
<dbReference type="SUPFAM" id="SSF56672">
    <property type="entry name" value="DNA/RNA polymerases"/>
    <property type="match status" value="1"/>
</dbReference>
<dbReference type="PANTHER" id="PTHR33481:SF1">
    <property type="entry name" value="ENDONUCLEASE_EXONUCLEASE_PHOSPHATASE DOMAIN-CONTAINING PROTEIN-RELATED"/>
    <property type="match status" value="1"/>
</dbReference>
<dbReference type="GO" id="GO:0031419">
    <property type="term" value="F:cobalamin binding"/>
    <property type="evidence" value="ECO:0007669"/>
    <property type="project" value="InterPro"/>
</dbReference>
<dbReference type="EMBL" id="BGPR01038412">
    <property type="protein sequence ID" value="GBO14246.1"/>
    <property type="molecule type" value="Genomic_DNA"/>
</dbReference>
<dbReference type="Proteomes" id="UP000499080">
    <property type="component" value="Unassembled WGS sequence"/>
</dbReference>
<dbReference type="PROSITE" id="PS01209">
    <property type="entry name" value="LDLRA_1"/>
    <property type="match status" value="1"/>
</dbReference>
<dbReference type="PROSITE" id="PS50068">
    <property type="entry name" value="LDLRA_2"/>
    <property type="match status" value="1"/>
</dbReference>
<dbReference type="Pfam" id="PF00078">
    <property type="entry name" value="RVT_1"/>
    <property type="match status" value="1"/>
</dbReference>
<evidence type="ECO:0000256" key="2">
    <source>
        <dbReference type="PIRSR" id="PIRSR602157-1"/>
    </source>
</evidence>
<dbReference type="InterPro" id="IPR036055">
    <property type="entry name" value="LDL_receptor-like_sf"/>
</dbReference>
<dbReference type="InterPro" id="IPR023415">
    <property type="entry name" value="LDLR_class-A_CS"/>
</dbReference>
<dbReference type="AlphaFoldDB" id="A0A4Y2URC0"/>
<dbReference type="GO" id="GO:0071897">
    <property type="term" value="P:DNA biosynthetic process"/>
    <property type="evidence" value="ECO:0007669"/>
    <property type="project" value="UniProtKB-ARBA"/>
</dbReference>
<gene>
    <name evidence="6" type="ORF">AVEN_21587_1</name>
</gene>
<comment type="caution">
    <text evidence="6">The sequence shown here is derived from an EMBL/GenBank/DDBJ whole genome shotgun (WGS) entry which is preliminary data.</text>
</comment>
<feature type="non-terminal residue" evidence="6">
    <location>
        <position position="1"/>
    </location>
</feature>
<dbReference type="InterPro" id="IPR000477">
    <property type="entry name" value="RT_dom"/>
</dbReference>